<name>A0ACC0PRQ7_RHOML</name>
<evidence type="ECO:0000313" key="2">
    <source>
        <dbReference type="Proteomes" id="UP001062846"/>
    </source>
</evidence>
<dbReference type="Proteomes" id="UP001062846">
    <property type="component" value="Chromosome 2"/>
</dbReference>
<accession>A0ACC0PRQ7</accession>
<organism evidence="1 2">
    <name type="scientific">Rhododendron molle</name>
    <name type="common">Chinese azalea</name>
    <name type="synonym">Azalea mollis</name>
    <dbReference type="NCBI Taxonomy" id="49168"/>
    <lineage>
        <taxon>Eukaryota</taxon>
        <taxon>Viridiplantae</taxon>
        <taxon>Streptophyta</taxon>
        <taxon>Embryophyta</taxon>
        <taxon>Tracheophyta</taxon>
        <taxon>Spermatophyta</taxon>
        <taxon>Magnoliopsida</taxon>
        <taxon>eudicotyledons</taxon>
        <taxon>Gunneridae</taxon>
        <taxon>Pentapetalae</taxon>
        <taxon>asterids</taxon>
        <taxon>Ericales</taxon>
        <taxon>Ericaceae</taxon>
        <taxon>Ericoideae</taxon>
        <taxon>Rhodoreae</taxon>
        <taxon>Rhododendron</taxon>
    </lineage>
</organism>
<evidence type="ECO:0000313" key="1">
    <source>
        <dbReference type="EMBL" id="KAI8568385.1"/>
    </source>
</evidence>
<keyword evidence="2" id="KW-1185">Reference proteome</keyword>
<dbReference type="EMBL" id="CM046389">
    <property type="protein sequence ID" value="KAI8568385.1"/>
    <property type="molecule type" value="Genomic_DNA"/>
</dbReference>
<reference evidence="1" key="1">
    <citation type="submission" date="2022-02" db="EMBL/GenBank/DDBJ databases">
        <title>Plant Genome Project.</title>
        <authorList>
            <person name="Zhang R.-G."/>
        </authorList>
    </citation>
    <scope>NUCLEOTIDE SEQUENCE</scope>
    <source>
        <strain evidence="1">AT1</strain>
    </source>
</reference>
<comment type="caution">
    <text evidence="1">The sequence shown here is derived from an EMBL/GenBank/DDBJ whole genome shotgun (WGS) entry which is preliminary data.</text>
</comment>
<sequence length="140" mass="15714">MESSIIFLCKYGSKSLVVPVRRDYCFDDVVCSLVKKWPYLETSSFQLLYAVGGHDNYVLDNDADFVNMFALAGVYGVSCVDIVVEVLSSSADHNNRSIVVESVECRRSFEVGQSSTMHEVEKDPLEKFCQHRETVRLSAG</sequence>
<gene>
    <name evidence="1" type="ORF">RHMOL_Rhmol02G0194600</name>
</gene>
<proteinExistence type="predicted"/>
<protein>
    <submittedName>
        <fullName evidence="1">Uncharacterized protein</fullName>
    </submittedName>
</protein>